<comment type="caution">
    <text evidence="7">The sequence shown here is derived from an EMBL/GenBank/DDBJ whole genome shotgun (WGS) entry which is preliminary data.</text>
</comment>
<dbReference type="PANTHER" id="PTHR43761">
    <property type="entry name" value="D-ISOMER SPECIFIC 2-HYDROXYACID DEHYDROGENASE FAMILY PROTEIN (AFU_ORTHOLOGUE AFUA_1G13630)"/>
    <property type="match status" value="1"/>
</dbReference>
<protein>
    <submittedName>
        <fullName evidence="7">Phosphoglycerate dehydrogenase-like enzyme</fullName>
    </submittedName>
</protein>
<dbReference type="RefSeq" id="WP_209975868.1">
    <property type="nucleotide sequence ID" value="NZ_JAGGLB010000022.1"/>
</dbReference>
<evidence type="ECO:0000313" key="7">
    <source>
        <dbReference type="EMBL" id="MBP1994003.1"/>
    </source>
</evidence>
<comment type="similarity">
    <text evidence="1 4">Belongs to the D-isomer specific 2-hydroxyacid dehydrogenase family.</text>
</comment>
<dbReference type="PANTHER" id="PTHR43761:SF1">
    <property type="entry name" value="D-ISOMER SPECIFIC 2-HYDROXYACID DEHYDROGENASE CATALYTIC DOMAIN-CONTAINING PROTEIN-RELATED"/>
    <property type="match status" value="1"/>
</dbReference>
<keyword evidence="3" id="KW-0520">NAD</keyword>
<dbReference type="Gene3D" id="3.40.50.720">
    <property type="entry name" value="NAD(P)-binding Rossmann-like Domain"/>
    <property type="match status" value="2"/>
</dbReference>
<dbReference type="SUPFAM" id="SSF51735">
    <property type="entry name" value="NAD(P)-binding Rossmann-fold domains"/>
    <property type="match status" value="1"/>
</dbReference>
<dbReference type="InterPro" id="IPR006140">
    <property type="entry name" value="D-isomer_DH_NAD-bd"/>
</dbReference>
<dbReference type="EMBL" id="JAGGLB010000022">
    <property type="protein sequence ID" value="MBP1994003.1"/>
    <property type="molecule type" value="Genomic_DNA"/>
</dbReference>
<feature type="domain" description="D-isomer specific 2-hydroxyacid dehydrogenase NAD-binding" evidence="6">
    <location>
        <begin position="117"/>
        <end position="294"/>
    </location>
</feature>
<evidence type="ECO:0000256" key="3">
    <source>
        <dbReference type="ARBA" id="ARBA00023027"/>
    </source>
</evidence>
<dbReference type="Pfam" id="PF00389">
    <property type="entry name" value="2-Hacid_dh"/>
    <property type="match status" value="1"/>
</dbReference>
<gene>
    <name evidence="7" type="ORF">J2Z66_005629</name>
</gene>
<evidence type="ECO:0000259" key="5">
    <source>
        <dbReference type="Pfam" id="PF00389"/>
    </source>
</evidence>
<dbReference type="CDD" id="cd05299">
    <property type="entry name" value="CtBP_dh"/>
    <property type="match status" value="1"/>
</dbReference>
<dbReference type="Proteomes" id="UP001519287">
    <property type="component" value="Unassembled WGS sequence"/>
</dbReference>
<dbReference type="InterPro" id="IPR043322">
    <property type="entry name" value="CtBP"/>
</dbReference>
<keyword evidence="8" id="KW-1185">Reference proteome</keyword>
<name>A0ABS4J2J2_9BACL</name>
<proteinExistence type="inferred from homology"/>
<dbReference type="PROSITE" id="PS00671">
    <property type="entry name" value="D_2_HYDROXYACID_DH_3"/>
    <property type="match status" value="1"/>
</dbReference>
<evidence type="ECO:0000256" key="2">
    <source>
        <dbReference type="ARBA" id="ARBA00023002"/>
    </source>
</evidence>
<dbReference type="InterPro" id="IPR036291">
    <property type="entry name" value="NAD(P)-bd_dom_sf"/>
</dbReference>
<evidence type="ECO:0000256" key="4">
    <source>
        <dbReference type="RuleBase" id="RU003719"/>
    </source>
</evidence>
<organism evidence="7 8">
    <name type="scientific">Paenibacillus eucommiae</name>
    <dbReference type="NCBI Taxonomy" id="1355755"/>
    <lineage>
        <taxon>Bacteria</taxon>
        <taxon>Bacillati</taxon>
        <taxon>Bacillota</taxon>
        <taxon>Bacilli</taxon>
        <taxon>Bacillales</taxon>
        <taxon>Paenibacillaceae</taxon>
        <taxon>Paenibacillus</taxon>
    </lineage>
</organism>
<dbReference type="InterPro" id="IPR006139">
    <property type="entry name" value="D-isomer_2_OHA_DH_cat_dom"/>
</dbReference>
<accession>A0ABS4J2J2</accession>
<keyword evidence="2 4" id="KW-0560">Oxidoreductase</keyword>
<evidence type="ECO:0000313" key="8">
    <source>
        <dbReference type="Proteomes" id="UP001519287"/>
    </source>
</evidence>
<sequence>MSKRGDHQYRVVLTDADRFPLGEAHSRALMQAGIEVIGVSSKLGEEELAACCTEADGVIVFGSKITRHVIERMHKCQILARCGIGFDNICVEAAREKGITITYVPDYCVEEVSDHTVSLMLDCWRKLSLSRDRVNHGFWDSYEQLGSMRRIAGQTVGLLGFGRIAQAVARKLQGFRVKLIAHDPYAANEVLESVGVAAVSFDELIQASDVLALLLPLTPESRHIINRKVLERVKPGLILINTSRGGLIDEDSLVWALRMHKVGAAGMDVLEAEPPQIENPLLHMPNVIITPHSAAFSEEALFEVKARAIEEIIRKFQGLSPLMEIPTPHS</sequence>
<dbReference type="InterPro" id="IPR050418">
    <property type="entry name" value="D-iso_2-hydroxyacid_DH_PdxB"/>
</dbReference>
<evidence type="ECO:0000256" key="1">
    <source>
        <dbReference type="ARBA" id="ARBA00005854"/>
    </source>
</evidence>
<reference evidence="7 8" key="1">
    <citation type="submission" date="2021-03" db="EMBL/GenBank/DDBJ databases">
        <title>Genomic Encyclopedia of Type Strains, Phase IV (KMG-IV): sequencing the most valuable type-strain genomes for metagenomic binning, comparative biology and taxonomic classification.</title>
        <authorList>
            <person name="Goeker M."/>
        </authorList>
    </citation>
    <scope>NUCLEOTIDE SEQUENCE [LARGE SCALE GENOMIC DNA]</scope>
    <source>
        <strain evidence="7 8">DSM 26048</strain>
    </source>
</reference>
<dbReference type="Pfam" id="PF02826">
    <property type="entry name" value="2-Hacid_dh_C"/>
    <property type="match status" value="1"/>
</dbReference>
<dbReference type="SUPFAM" id="SSF52283">
    <property type="entry name" value="Formate/glycerate dehydrogenase catalytic domain-like"/>
    <property type="match status" value="1"/>
</dbReference>
<evidence type="ECO:0000259" key="6">
    <source>
        <dbReference type="Pfam" id="PF02826"/>
    </source>
</evidence>
<dbReference type="InterPro" id="IPR029753">
    <property type="entry name" value="D-isomer_DH_CS"/>
</dbReference>
<feature type="domain" description="D-isomer specific 2-hydroxyacid dehydrogenase catalytic" evidence="5">
    <location>
        <begin position="27"/>
        <end position="321"/>
    </location>
</feature>